<dbReference type="RefSeq" id="WP_090727762.1">
    <property type="nucleotide sequence ID" value="NZ_FOOU01000006.1"/>
</dbReference>
<dbReference type="EMBL" id="FOOU01000006">
    <property type="protein sequence ID" value="SFG39667.1"/>
    <property type="molecule type" value="Genomic_DNA"/>
</dbReference>
<dbReference type="STRING" id="1045558.SAMN05216175_106106"/>
<accession>A0A1I2RM11</accession>
<sequence>MRILTVIIAITAGLLALPAISDESKTDKIERASSAAPSDLSSKATIVDVDGSVLRQGESDWNCMPGIPVVAGDMHPMCNDSVWRDLLKAAATGAPFEADRIGISYMLQGDAMVSNSNPAATDPNNGDVWVQEGPHIMIVVPKASLKGLSDDPYNGGPYVMWKDTPYAHIMVPVVNK</sequence>
<evidence type="ECO:0000313" key="2">
    <source>
        <dbReference type="Proteomes" id="UP000198623"/>
    </source>
</evidence>
<reference evidence="2" key="1">
    <citation type="submission" date="2016-10" db="EMBL/GenBank/DDBJ databases">
        <authorList>
            <person name="Varghese N."/>
            <person name="Submissions S."/>
        </authorList>
    </citation>
    <scope>NUCLEOTIDE SEQUENCE [LARGE SCALE GENOMIC DNA]</scope>
    <source>
        <strain evidence="2">CGMCC 1.10971</strain>
    </source>
</reference>
<dbReference type="AlphaFoldDB" id="A0A1I2RM11"/>
<keyword evidence="2" id="KW-1185">Reference proteome</keyword>
<protein>
    <submittedName>
        <fullName evidence="1">Uncharacterized protein</fullName>
    </submittedName>
</protein>
<gene>
    <name evidence="1" type="ORF">SAMN05216175_106106</name>
</gene>
<dbReference type="OrthoDB" id="4760845at2"/>
<name>A0A1I2RM11_9GAMM</name>
<proteinExistence type="predicted"/>
<evidence type="ECO:0000313" key="1">
    <source>
        <dbReference type="EMBL" id="SFG39667.1"/>
    </source>
</evidence>
<dbReference type="Proteomes" id="UP000198623">
    <property type="component" value="Unassembled WGS sequence"/>
</dbReference>
<organism evidence="1 2">
    <name type="scientific">Neptunomonas qingdaonensis</name>
    <dbReference type="NCBI Taxonomy" id="1045558"/>
    <lineage>
        <taxon>Bacteria</taxon>
        <taxon>Pseudomonadati</taxon>
        <taxon>Pseudomonadota</taxon>
        <taxon>Gammaproteobacteria</taxon>
        <taxon>Oceanospirillales</taxon>
        <taxon>Oceanospirillaceae</taxon>
        <taxon>Neptunomonas</taxon>
    </lineage>
</organism>